<evidence type="ECO:0008006" key="4">
    <source>
        <dbReference type="Google" id="ProtNLM"/>
    </source>
</evidence>
<keyword evidence="3" id="KW-1185">Reference proteome</keyword>
<feature type="region of interest" description="Disordered" evidence="1">
    <location>
        <begin position="131"/>
        <end position="150"/>
    </location>
</feature>
<accession>E3SIG5</accession>
<sequence>MSIKKYTELTRQKLKTENPTQQQKNQHESHRARVERGKTQVYNEFMRRGGCCEFCGIKETFDIYEWHHVNDMDPKNKRIGTYVGQHPSPMKLQAELYKCVVLCPNCHRKFHHDLCCMFEHKQQHIDGSYYSTEYDGPEPEPEPTPLELLF</sequence>
<protein>
    <recommendedName>
        <fullName evidence="4">HNH endonuclease</fullName>
    </recommendedName>
</protein>
<dbReference type="EMBL" id="GU071094">
    <property type="protein sequence ID" value="ADO97192.1"/>
    <property type="molecule type" value="Genomic_DNA"/>
</dbReference>
<feature type="region of interest" description="Disordered" evidence="1">
    <location>
        <begin position="1"/>
        <end position="34"/>
    </location>
</feature>
<dbReference type="KEGG" id="vg:10327470"/>
<gene>
    <name evidence="2" type="ORF">SSM1_158</name>
</gene>
<reference evidence="2 3" key="1">
    <citation type="journal article" date="2010" name="Environ. Microbiol.">
        <title>Genomic analysis of oceanic cyanobacterial myoviruses compared with T4-like myoviruses from diverse hosts and environments.</title>
        <authorList>
            <person name="Sullivan M.B."/>
            <person name="Huang K.H."/>
            <person name="Ignacio-Espinoza J.C."/>
            <person name="Berlin A.M."/>
            <person name="Kelly L."/>
            <person name="Weigele P.R."/>
            <person name="DeFrancesco A.S."/>
            <person name="Kern S.E."/>
            <person name="Thompson L.R."/>
            <person name="Young S."/>
            <person name="Yandava C."/>
            <person name="Fu R."/>
            <person name="Krastins B."/>
            <person name="Chase M."/>
            <person name="Sarracino D."/>
            <person name="Osburne M.S."/>
            <person name="Henn M.R."/>
            <person name="Chisholm S.W."/>
        </authorList>
    </citation>
    <scope>NUCLEOTIDE SEQUENCE [LARGE SCALE GENOMIC DNA]</scope>
    <source>
        <strain evidence="2">6501-1</strain>
    </source>
</reference>
<feature type="compositionally biased region" description="Basic and acidic residues" evidence="1">
    <location>
        <begin position="25"/>
        <end position="34"/>
    </location>
</feature>
<dbReference type="GeneID" id="10327470"/>
<proteinExistence type="predicted"/>
<feature type="compositionally biased region" description="Basic and acidic residues" evidence="1">
    <location>
        <begin position="1"/>
        <end position="16"/>
    </location>
</feature>
<organism evidence="2 3">
    <name type="scientific">Synechococcus phage S-SM1</name>
    <dbReference type="NCBI Taxonomy" id="444859"/>
    <lineage>
        <taxon>Viruses</taxon>
        <taxon>Duplodnaviria</taxon>
        <taxon>Heunggongvirae</taxon>
        <taxon>Uroviricota</taxon>
        <taxon>Caudoviricetes</taxon>
        <taxon>Pantevenvirales</taxon>
        <taxon>Kyanoviridae</taxon>
        <taxon>Thetisvirus</taxon>
        <taxon>Thetisvirus ssm1</taxon>
    </lineage>
</organism>
<evidence type="ECO:0000313" key="2">
    <source>
        <dbReference type="EMBL" id="ADO97192.1"/>
    </source>
</evidence>
<evidence type="ECO:0000256" key="1">
    <source>
        <dbReference type="SAM" id="MobiDB-lite"/>
    </source>
</evidence>
<name>E3SIG5_9CAUD</name>
<dbReference type="RefSeq" id="YP_004323049.1">
    <property type="nucleotide sequence ID" value="NC_015282.1"/>
</dbReference>
<dbReference type="OrthoDB" id="25911at10239"/>
<dbReference type="Proteomes" id="UP000006523">
    <property type="component" value="Segment"/>
</dbReference>
<evidence type="ECO:0000313" key="3">
    <source>
        <dbReference type="Proteomes" id="UP000006523"/>
    </source>
</evidence>